<dbReference type="GO" id="GO:0015930">
    <property type="term" value="F:glutamate synthase activity"/>
    <property type="evidence" value="ECO:0007669"/>
    <property type="project" value="InterPro"/>
</dbReference>
<name>A0A4Y9AET5_9BACI</name>
<keyword evidence="3" id="KW-0812">Transmembrane</keyword>
<dbReference type="EMBL" id="SRHY01000005">
    <property type="protein sequence ID" value="TFJ93607.1"/>
    <property type="molecule type" value="Genomic_DNA"/>
</dbReference>
<feature type="domain" description="Glutamate synthase" evidence="4">
    <location>
        <begin position="121"/>
        <end position="496"/>
    </location>
</feature>
<keyword evidence="6" id="KW-1185">Reference proteome</keyword>
<proteinExistence type="inferred from homology"/>
<dbReference type="CDD" id="cd02808">
    <property type="entry name" value="GltS_FMN"/>
    <property type="match status" value="1"/>
</dbReference>
<comment type="similarity">
    <text evidence="1 2">Belongs to the glutamate synthase family.</text>
</comment>
<organism evidence="5 6">
    <name type="scientific">Lentibacillus salicampi</name>
    <dbReference type="NCBI Taxonomy" id="175306"/>
    <lineage>
        <taxon>Bacteria</taxon>
        <taxon>Bacillati</taxon>
        <taxon>Bacillota</taxon>
        <taxon>Bacilli</taxon>
        <taxon>Bacillales</taxon>
        <taxon>Bacillaceae</taxon>
        <taxon>Lentibacillus</taxon>
    </lineage>
</organism>
<dbReference type="OrthoDB" id="9758182at2"/>
<feature type="transmembrane region" description="Helical" evidence="3">
    <location>
        <begin position="7"/>
        <end position="31"/>
    </location>
</feature>
<evidence type="ECO:0000313" key="6">
    <source>
        <dbReference type="Proteomes" id="UP000298484"/>
    </source>
</evidence>
<evidence type="ECO:0000256" key="3">
    <source>
        <dbReference type="SAM" id="Phobius"/>
    </source>
</evidence>
<evidence type="ECO:0000256" key="2">
    <source>
        <dbReference type="PIRNR" id="PIRNR006429"/>
    </source>
</evidence>
<reference evidence="5 6" key="1">
    <citation type="submission" date="2019-03" db="EMBL/GenBank/DDBJ databases">
        <title>Genome sequence of Lentibacillus salicampi ATCC BAA-719.</title>
        <authorList>
            <person name="Maclea K.S."/>
            <person name="Simoes Junior M."/>
        </authorList>
    </citation>
    <scope>NUCLEOTIDE SEQUENCE [LARGE SCALE GENOMIC DNA]</scope>
    <source>
        <strain evidence="5 6">ATCC BAA-719</strain>
    </source>
</reference>
<gene>
    <name evidence="5" type="ORF">E4U82_06520</name>
</gene>
<dbReference type="Proteomes" id="UP000298484">
    <property type="component" value="Unassembled WGS sequence"/>
</dbReference>
<protein>
    <submittedName>
        <fullName evidence="5">FMN-binding glutamate synthase family protein</fullName>
    </submittedName>
</protein>
<dbReference type="SUPFAM" id="SSF51395">
    <property type="entry name" value="FMN-linked oxidoreductases"/>
    <property type="match status" value="1"/>
</dbReference>
<dbReference type="InterPro" id="IPR024188">
    <property type="entry name" value="GltB"/>
</dbReference>
<evidence type="ECO:0000256" key="1">
    <source>
        <dbReference type="ARBA" id="ARBA00009716"/>
    </source>
</evidence>
<dbReference type="GO" id="GO:0006537">
    <property type="term" value="P:glutamate biosynthetic process"/>
    <property type="evidence" value="ECO:0007669"/>
    <property type="project" value="InterPro"/>
</dbReference>
<accession>A0A4Y9AET5</accession>
<dbReference type="PANTHER" id="PTHR43819">
    <property type="entry name" value="ARCHAEAL-TYPE GLUTAMATE SYNTHASE [NADPH]"/>
    <property type="match status" value="1"/>
</dbReference>
<dbReference type="PIRSF" id="PIRSF006429">
    <property type="entry name" value="GOGAT_lg_2"/>
    <property type="match status" value="1"/>
</dbReference>
<dbReference type="Pfam" id="PF01645">
    <property type="entry name" value="Glu_synthase"/>
    <property type="match status" value="1"/>
</dbReference>
<dbReference type="InterPro" id="IPR027283">
    <property type="entry name" value="YerD"/>
</dbReference>
<keyword evidence="3" id="KW-1133">Transmembrane helix</keyword>
<dbReference type="AlphaFoldDB" id="A0A4Y9AET5"/>
<dbReference type="Gene3D" id="3.20.20.70">
    <property type="entry name" value="Aldolase class I"/>
    <property type="match status" value="1"/>
</dbReference>
<keyword evidence="3" id="KW-0472">Membrane</keyword>
<dbReference type="InterPro" id="IPR013785">
    <property type="entry name" value="Aldolase_TIM"/>
</dbReference>
<dbReference type="PANTHER" id="PTHR43819:SF1">
    <property type="entry name" value="ARCHAEAL-TYPE GLUTAMATE SYNTHASE [NADPH]"/>
    <property type="match status" value="1"/>
</dbReference>
<evidence type="ECO:0000313" key="5">
    <source>
        <dbReference type="EMBL" id="TFJ93607.1"/>
    </source>
</evidence>
<dbReference type="PIRSF" id="PIRSF500060">
    <property type="entry name" value="UCP500060"/>
    <property type="match status" value="1"/>
</dbReference>
<sequence>MKMERWMVIGFIIFLALVILIPAILLLWLYVHDVKQKEHSVLQNYPILGKMRYILEKMGPELRQYLFLNDQEGKPFNRKQFEFVMKAGKYNSSMMSFGAERNFENDGLYLVNDMFPAKKDELKIDQSPKVKTRLYEVNEENLFNRKESRKETEINPSYLRDDDTVILGEHTARHPFRLKGLIGQSAMSYGSLGDHAITAMSKGLGMAGGTWMNTGEGSVSPYHLKGNTDIIMQISPGLFGVRDKDGHFSWEEFKKQAETEQIKAFELKLAQGAKTRGGHVSGEKVTEEIAAIRKVEVGQEINSPNRFPGISNPEALLEFLNQLRDVSGKPVGMKIVAGDEKQVDLLIQSMAETDIVPDFITVDGGEGGTGASFYALAYSVGLPAFSAIPLVDEILKKYQLRNKTKIIASGKLLTPDKIAMALCLGADLINIARGFMISTGCIMAQVCHTNTCPVGVATTDPNLQKALNIEEKKYRVTNYLVTLRNDLFNLAAVAGLDSPTKFNREHLVYRSAFKDFSNWNNQQTFEYK</sequence>
<comment type="caution">
    <text evidence="5">The sequence shown here is derived from an EMBL/GenBank/DDBJ whole genome shotgun (WGS) entry which is preliminary data.</text>
</comment>
<evidence type="ECO:0000259" key="4">
    <source>
        <dbReference type="Pfam" id="PF01645"/>
    </source>
</evidence>
<dbReference type="InterPro" id="IPR002932">
    <property type="entry name" value="Glu_synthdom"/>
</dbReference>